<dbReference type="OMA" id="CAAYSIA"/>
<dbReference type="GO" id="GO:0042073">
    <property type="term" value="P:intraciliary transport"/>
    <property type="evidence" value="ECO:0007669"/>
    <property type="project" value="TreeGrafter"/>
</dbReference>
<sequence>MRLKHLKTLHPAQDGAERVMAMCWSPNNKRLAVCTADRTVLLFDASGEKRDKFSTKPADSAYGKKSYVVKGMVFSPDSTKIAVAQSDNIVFVYKVGEDWGEKKVICNKFICQSAATCITWPSEGPLVIGLSEGRVRVAHAKNNKTTTLYNSDSYVVSLTSNISGKGVISGHADGSVVRFFFDDEGSGDLQGKIIIHTCPPYALVWAAQSIIAA</sequence>
<dbReference type="SMART" id="SM00320">
    <property type="entry name" value="WD40"/>
    <property type="match status" value="3"/>
</dbReference>
<evidence type="ECO:0000256" key="6">
    <source>
        <dbReference type="ARBA" id="ARBA00023069"/>
    </source>
</evidence>
<dbReference type="PANTHER" id="PTHR15722">
    <property type="entry name" value="IFT140/172-RELATED"/>
    <property type="match status" value="1"/>
</dbReference>
<keyword evidence="5" id="KW-0802">TPR repeat</keyword>
<evidence type="ECO:0000313" key="9">
    <source>
        <dbReference type="EMBL" id="KFM78843.1"/>
    </source>
</evidence>
<keyword evidence="7" id="KW-0966">Cell projection</keyword>
<evidence type="ECO:0000256" key="3">
    <source>
        <dbReference type="ARBA" id="ARBA00022574"/>
    </source>
</evidence>
<proteinExistence type="inferred from homology"/>
<keyword evidence="3" id="KW-0853">WD repeat</keyword>
<dbReference type="InterPro" id="IPR036322">
    <property type="entry name" value="WD40_repeat_dom_sf"/>
</dbReference>
<dbReference type="GO" id="GO:0036064">
    <property type="term" value="C:ciliary basal body"/>
    <property type="evidence" value="ECO:0007669"/>
    <property type="project" value="TreeGrafter"/>
</dbReference>
<evidence type="ECO:0000256" key="5">
    <source>
        <dbReference type="ARBA" id="ARBA00022803"/>
    </source>
</evidence>
<dbReference type="SUPFAM" id="SSF50978">
    <property type="entry name" value="WD40 repeat-like"/>
    <property type="match status" value="1"/>
</dbReference>
<evidence type="ECO:0000256" key="7">
    <source>
        <dbReference type="ARBA" id="ARBA00023273"/>
    </source>
</evidence>
<dbReference type="EMBL" id="KK120694">
    <property type="protein sequence ID" value="KFM78843.1"/>
    <property type="molecule type" value="Genomic_DNA"/>
</dbReference>
<comment type="similarity">
    <text evidence="8">Belongs to the IFT172 family.</text>
</comment>
<keyword evidence="2" id="KW-0217">Developmental protein</keyword>
<dbReference type="STRING" id="407821.A0A087UNA4"/>
<evidence type="ECO:0000256" key="4">
    <source>
        <dbReference type="ARBA" id="ARBA00022737"/>
    </source>
</evidence>
<dbReference type="PANTHER" id="PTHR15722:SF2">
    <property type="entry name" value="INTRAFLAGELLAR TRANSPORT PROTEIN 172 HOMOLOG"/>
    <property type="match status" value="1"/>
</dbReference>
<dbReference type="AlphaFoldDB" id="A0A087UNA4"/>
<dbReference type="InterPro" id="IPR001680">
    <property type="entry name" value="WD40_rpt"/>
</dbReference>
<keyword evidence="4" id="KW-0677">Repeat</keyword>
<keyword evidence="6" id="KW-0969">Cilium</keyword>
<dbReference type="OrthoDB" id="2186662at2759"/>
<feature type="non-terminal residue" evidence="9">
    <location>
        <position position="213"/>
    </location>
</feature>
<dbReference type="GO" id="GO:0005930">
    <property type="term" value="C:axoneme"/>
    <property type="evidence" value="ECO:0007669"/>
    <property type="project" value="TreeGrafter"/>
</dbReference>
<dbReference type="Gene3D" id="2.130.10.10">
    <property type="entry name" value="YVTN repeat-like/Quinoprotein amine dehydrogenase"/>
    <property type="match status" value="2"/>
</dbReference>
<dbReference type="Pfam" id="PF00400">
    <property type="entry name" value="WD40"/>
    <property type="match status" value="2"/>
</dbReference>
<reference evidence="9 10" key="1">
    <citation type="submission" date="2013-11" db="EMBL/GenBank/DDBJ databases">
        <title>Genome sequencing of Stegodyphus mimosarum.</title>
        <authorList>
            <person name="Bechsgaard J."/>
        </authorList>
    </citation>
    <scope>NUCLEOTIDE SEQUENCE [LARGE SCALE GENOMIC DNA]</scope>
</reference>
<dbReference type="GO" id="GO:0030992">
    <property type="term" value="C:intraciliary transport particle B"/>
    <property type="evidence" value="ECO:0007669"/>
    <property type="project" value="TreeGrafter"/>
</dbReference>
<name>A0A087UNA4_STEMI</name>
<protein>
    <submittedName>
        <fullName evidence="9">Intraflagellar transport protein 172-like protein</fullName>
    </submittedName>
</protein>
<evidence type="ECO:0000256" key="2">
    <source>
        <dbReference type="ARBA" id="ARBA00022473"/>
    </source>
</evidence>
<evidence type="ECO:0000313" key="10">
    <source>
        <dbReference type="Proteomes" id="UP000054359"/>
    </source>
</evidence>
<organism evidence="9 10">
    <name type="scientific">Stegodyphus mimosarum</name>
    <name type="common">African social velvet spider</name>
    <dbReference type="NCBI Taxonomy" id="407821"/>
    <lineage>
        <taxon>Eukaryota</taxon>
        <taxon>Metazoa</taxon>
        <taxon>Ecdysozoa</taxon>
        <taxon>Arthropoda</taxon>
        <taxon>Chelicerata</taxon>
        <taxon>Arachnida</taxon>
        <taxon>Araneae</taxon>
        <taxon>Araneomorphae</taxon>
        <taxon>Entelegynae</taxon>
        <taxon>Eresoidea</taxon>
        <taxon>Eresidae</taxon>
        <taxon>Stegodyphus</taxon>
    </lineage>
</organism>
<evidence type="ECO:0000256" key="8">
    <source>
        <dbReference type="ARBA" id="ARBA00038130"/>
    </source>
</evidence>
<dbReference type="Proteomes" id="UP000054359">
    <property type="component" value="Unassembled WGS sequence"/>
</dbReference>
<gene>
    <name evidence="9" type="ORF">X975_25757</name>
</gene>
<evidence type="ECO:0000256" key="1">
    <source>
        <dbReference type="ARBA" id="ARBA00004138"/>
    </source>
</evidence>
<dbReference type="FunFam" id="2.130.10.10:FF:002910">
    <property type="entry name" value="Predicted protein"/>
    <property type="match status" value="1"/>
</dbReference>
<accession>A0A087UNA4</accession>
<comment type="subcellular location">
    <subcellularLocation>
        <location evidence="1">Cell projection</location>
        <location evidence="1">Cilium</location>
    </subcellularLocation>
</comment>
<keyword evidence="9" id="KW-0282">Flagellum</keyword>
<keyword evidence="10" id="KW-1185">Reference proteome</keyword>
<dbReference type="InterPro" id="IPR015943">
    <property type="entry name" value="WD40/YVTN_repeat-like_dom_sf"/>
</dbReference>